<sequence>MAQQGNQDAVLELQPGRKAEGKSLALLALGLVCFFWGTTWIASRQGVKYMPAMQLAAIRQALGGLCYIIFYSLKGAAWPRGREWRNILVLSLYNFVLSNGLATWGVKFIPAGLAAIIGAIFPLWLVVIGFVVDKTRPTKKAMLGLGIGFAGICVIFYEHLSELFNPDFLFGILISVFATWTWAMGTLYIKKHAASFNPYFSLGLQMAISGTFLYAVMAATDTAIPLAAIPWQSWAAILYLTVFSSILSFVAYLYALQKLPTAQVSLYAYINPLVAIVFSALFFGEPLTVFIVAGTLITLYGVWMVNRAVR</sequence>
<feature type="domain" description="EamA" evidence="7">
    <location>
        <begin position="170"/>
        <end position="306"/>
    </location>
</feature>
<dbReference type="STRING" id="1302690.BUE76_21300"/>
<accession>A0A1M5D135</accession>
<evidence type="ECO:0000259" key="7">
    <source>
        <dbReference type="Pfam" id="PF00892"/>
    </source>
</evidence>
<keyword evidence="3 6" id="KW-0812">Transmembrane</keyword>
<feature type="transmembrane region" description="Helical" evidence="6">
    <location>
        <begin position="108"/>
        <end position="132"/>
    </location>
</feature>
<organism evidence="8 9">
    <name type="scientific">Cnuella takakiae</name>
    <dbReference type="NCBI Taxonomy" id="1302690"/>
    <lineage>
        <taxon>Bacteria</taxon>
        <taxon>Pseudomonadati</taxon>
        <taxon>Bacteroidota</taxon>
        <taxon>Chitinophagia</taxon>
        <taxon>Chitinophagales</taxon>
        <taxon>Chitinophagaceae</taxon>
        <taxon>Cnuella</taxon>
    </lineage>
</organism>
<comment type="similarity">
    <text evidence="2">Belongs to the EamA transporter family.</text>
</comment>
<feature type="transmembrane region" description="Helical" evidence="6">
    <location>
        <begin position="49"/>
        <end position="72"/>
    </location>
</feature>
<gene>
    <name evidence="8" type="ORF">SAMN05444008_11034</name>
</gene>
<feature type="transmembrane region" description="Helical" evidence="6">
    <location>
        <begin position="266"/>
        <end position="283"/>
    </location>
</feature>
<keyword evidence="9" id="KW-1185">Reference proteome</keyword>
<evidence type="ECO:0000256" key="4">
    <source>
        <dbReference type="ARBA" id="ARBA00022989"/>
    </source>
</evidence>
<reference evidence="8 9" key="1">
    <citation type="submission" date="2016-11" db="EMBL/GenBank/DDBJ databases">
        <authorList>
            <person name="Jaros S."/>
            <person name="Januszkiewicz K."/>
            <person name="Wedrychowicz H."/>
        </authorList>
    </citation>
    <scope>NUCLEOTIDE SEQUENCE [LARGE SCALE GENOMIC DNA]</scope>
    <source>
        <strain evidence="8 9">DSM 26897</strain>
    </source>
</reference>
<comment type="subcellular location">
    <subcellularLocation>
        <location evidence="1">Membrane</location>
        <topology evidence="1">Multi-pass membrane protein</topology>
    </subcellularLocation>
</comment>
<evidence type="ECO:0000313" key="9">
    <source>
        <dbReference type="Proteomes" id="UP000184368"/>
    </source>
</evidence>
<feature type="transmembrane region" description="Helical" evidence="6">
    <location>
        <begin position="289"/>
        <end position="309"/>
    </location>
</feature>
<evidence type="ECO:0000256" key="1">
    <source>
        <dbReference type="ARBA" id="ARBA00004141"/>
    </source>
</evidence>
<feature type="transmembrane region" description="Helical" evidence="6">
    <location>
        <begin position="196"/>
        <end position="219"/>
    </location>
</feature>
<feature type="transmembrane region" description="Helical" evidence="6">
    <location>
        <begin position="141"/>
        <end position="157"/>
    </location>
</feature>
<evidence type="ECO:0000256" key="2">
    <source>
        <dbReference type="ARBA" id="ARBA00007362"/>
    </source>
</evidence>
<dbReference type="RefSeq" id="WP_216820695.1">
    <property type="nucleotide sequence ID" value="NZ_FQUO01000010.1"/>
</dbReference>
<keyword evidence="5 6" id="KW-0472">Membrane</keyword>
<dbReference type="AlphaFoldDB" id="A0A1M5D135"/>
<evidence type="ECO:0000256" key="5">
    <source>
        <dbReference type="ARBA" id="ARBA00023136"/>
    </source>
</evidence>
<keyword evidence="4 6" id="KW-1133">Transmembrane helix</keyword>
<dbReference type="Proteomes" id="UP000184368">
    <property type="component" value="Unassembled WGS sequence"/>
</dbReference>
<feature type="transmembrane region" description="Helical" evidence="6">
    <location>
        <begin position="169"/>
        <end position="189"/>
    </location>
</feature>
<protein>
    <submittedName>
        <fullName evidence="8">Permease of the drug/metabolite transporter (DMT) superfamily</fullName>
    </submittedName>
</protein>
<feature type="domain" description="EamA" evidence="7">
    <location>
        <begin position="25"/>
        <end position="156"/>
    </location>
</feature>
<dbReference type="Pfam" id="PF00892">
    <property type="entry name" value="EamA"/>
    <property type="match status" value="2"/>
</dbReference>
<proteinExistence type="inferred from homology"/>
<dbReference type="PANTHER" id="PTHR32322:SF2">
    <property type="entry name" value="EAMA DOMAIN-CONTAINING PROTEIN"/>
    <property type="match status" value="1"/>
</dbReference>
<dbReference type="SUPFAM" id="SSF103481">
    <property type="entry name" value="Multidrug resistance efflux transporter EmrE"/>
    <property type="match status" value="2"/>
</dbReference>
<dbReference type="PANTHER" id="PTHR32322">
    <property type="entry name" value="INNER MEMBRANE TRANSPORTER"/>
    <property type="match status" value="1"/>
</dbReference>
<evidence type="ECO:0000256" key="6">
    <source>
        <dbReference type="SAM" id="Phobius"/>
    </source>
</evidence>
<feature type="transmembrane region" description="Helical" evidence="6">
    <location>
        <begin position="24"/>
        <end position="43"/>
    </location>
</feature>
<dbReference type="GO" id="GO:0016020">
    <property type="term" value="C:membrane"/>
    <property type="evidence" value="ECO:0007669"/>
    <property type="project" value="UniProtKB-SubCell"/>
</dbReference>
<evidence type="ECO:0000313" key="8">
    <source>
        <dbReference type="EMBL" id="SHF60753.1"/>
    </source>
</evidence>
<dbReference type="InterPro" id="IPR000620">
    <property type="entry name" value="EamA_dom"/>
</dbReference>
<feature type="transmembrane region" description="Helical" evidence="6">
    <location>
        <begin position="84"/>
        <end position="102"/>
    </location>
</feature>
<dbReference type="InterPro" id="IPR037185">
    <property type="entry name" value="EmrE-like"/>
</dbReference>
<name>A0A1M5D135_9BACT</name>
<dbReference type="EMBL" id="FQUO01000010">
    <property type="protein sequence ID" value="SHF60753.1"/>
    <property type="molecule type" value="Genomic_DNA"/>
</dbReference>
<dbReference type="InterPro" id="IPR050638">
    <property type="entry name" value="AA-Vitamin_Transporters"/>
</dbReference>
<evidence type="ECO:0000256" key="3">
    <source>
        <dbReference type="ARBA" id="ARBA00022692"/>
    </source>
</evidence>
<feature type="transmembrane region" description="Helical" evidence="6">
    <location>
        <begin position="231"/>
        <end position="254"/>
    </location>
</feature>